<dbReference type="AlphaFoldDB" id="A0AA97CW55"/>
<feature type="transmembrane region" description="Helical" evidence="1">
    <location>
        <begin position="64"/>
        <end position="88"/>
    </location>
</feature>
<feature type="transmembrane region" description="Helical" evidence="1">
    <location>
        <begin position="95"/>
        <end position="114"/>
    </location>
</feature>
<evidence type="ECO:0000313" key="2">
    <source>
        <dbReference type="EMBL" id="WOC11913.1"/>
    </source>
</evidence>
<reference evidence="2" key="1">
    <citation type="submission" date="2023-06" db="EMBL/GenBank/DDBJ databases">
        <title>Gordonia sp. nov. and Pseudochrobactrum sp. nov., two species isolated from the burying beetle Nicrophorus vespilloides.</title>
        <authorList>
            <person name="Poehlein A."/>
            <person name="Guzman J."/>
            <person name="Daniel R."/>
            <person name="Vilcinskas A."/>
        </authorList>
    </citation>
    <scope>NUCLEOTIDE SEQUENCE</scope>
    <source>
        <strain evidence="2">MP11Mi</strain>
    </source>
</reference>
<dbReference type="EMBL" id="CP128986">
    <property type="protein sequence ID" value="WOC11913.1"/>
    <property type="molecule type" value="Genomic_DNA"/>
</dbReference>
<name>A0AA97CW55_9ACTN</name>
<organism evidence="2">
    <name type="scientific">Gordonia sp. MP11Mi</name>
    <dbReference type="NCBI Taxonomy" id="3022769"/>
    <lineage>
        <taxon>Bacteria</taxon>
        <taxon>Bacillati</taxon>
        <taxon>Actinomycetota</taxon>
        <taxon>Actinomycetes</taxon>
        <taxon>Mycobacteriales</taxon>
        <taxon>Gordoniaceae</taxon>
        <taxon>Gordonia</taxon>
    </lineage>
</organism>
<keyword evidence="1" id="KW-1133">Transmembrane helix</keyword>
<keyword evidence="1" id="KW-0812">Transmembrane</keyword>
<keyword evidence="1" id="KW-0472">Membrane</keyword>
<feature type="transmembrane region" description="Helical" evidence="1">
    <location>
        <begin position="150"/>
        <end position="167"/>
    </location>
</feature>
<dbReference type="RefSeq" id="WP_420041187.1">
    <property type="nucleotide sequence ID" value="NZ_CP128986.1"/>
</dbReference>
<accession>A0AA97CW55</accession>
<evidence type="ECO:0000256" key="1">
    <source>
        <dbReference type="SAM" id="Phobius"/>
    </source>
</evidence>
<gene>
    <name evidence="2" type="ORF">MP11Mi_09930</name>
</gene>
<sequence>MTSLTWVIAALCAAAVGARIGRLTVRPPSLARTSVAVAAIGVALAAAIRTPTVSKILDPFGDDVAVLTFVGCWVVVLTATTLIGAAALPRMTQKALHTTTIITVAAAAADLIAMSVTGKAVVGTVFVVAAGIIALINGLRYIAWHALGRAIAYFLTGITVVTVVLALDLRSPDPENGWWAAAIIIISFACSSVMLASWFVARRDLRRTHRLWDALATAHPEVATGDYQSATPVLAANDRVSQILDGLYLHAGAGLITPGDEPDHGTPRIRARQIATWLHETEVTPIDPDKLTTPDELSDRRWVQLIAREYEKAQPARVQ</sequence>
<proteinExistence type="predicted"/>
<feature type="transmembrane region" description="Helical" evidence="1">
    <location>
        <begin position="120"/>
        <end position="143"/>
    </location>
</feature>
<protein>
    <submittedName>
        <fullName evidence="2">Uncharacterized protein</fullName>
    </submittedName>
</protein>
<feature type="transmembrane region" description="Helical" evidence="1">
    <location>
        <begin position="179"/>
        <end position="201"/>
    </location>
</feature>